<dbReference type="PANTHER" id="PTHR33678">
    <property type="entry name" value="BLL1576 PROTEIN"/>
    <property type="match status" value="1"/>
</dbReference>
<dbReference type="EMBL" id="DUTF01000409">
    <property type="protein sequence ID" value="HHY28873.1"/>
    <property type="molecule type" value="Genomic_DNA"/>
</dbReference>
<reference evidence="2 3" key="1">
    <citation type="journal article" date="2020" name="Biotechnol. Biofuels">
        <title>New insights from the biogas microbiome by comprehensive genome-resolved metagenomics of nearly 1600 species originating from multiple anaerobic digesters.</title>
        <authorList>
            <person name="Campanaro S."/>
            <person name="Treu L."/>
            <person name="Rodriguez-R L.M."/>
            <person name="Kovalovszki A."/>
            <person name="Ziels R.M."/>
            <person name="Maus I."/>
            <person name="Zhu X."/>
            <person name="Kougias P.G."/>
            <person name="Basile A."/>
            <person name="Luo G."/>
            <person name="Schluter A."/>
            <person name="Konstantinidis K.T."/>
            <person name="Angelidaki I."/>
        </authorList>
    </citation>
    <scope>NUCLEOTIDE SEQUENCE [LARGE SCALE GENOMIC DNA]</scope>
    <source>
        <strain evidence="2">AS05jafATM_4</strain>
    </source>
</reference>
<gene>
    <name evidence="2" type="ORF">GX523_19410</name>
</gene>
<proteinExistence type="predicted"/>
<dbReference type="InterPro" id="IPR004291">
    <property type="entry name" value="Transposase_IS66_central"/>
</dbReference>
<comment type="caution">
    <text evidence="2">The sequence shown here is derived from an EMBL/GenBank/DDBJ whole genome shotgun (WGS) entry which is preliminary data.</text>
</comment>
<evidence type="ECO:0000313" key="3">
    <source>
        <dbReference type="Proteomes" id="UP000553059"/>
    </source>
</evidence>
<name>A0A7C7D8J5_9FIRM</name>
<accession>A0A7C7D8J5</accession>
<organism evidence="2 3">
    <name type="scientific">Desulfitobacterium dehalogenans</name>
    <dbReference type="NCBI Taxonomy" id="36854"/>
    <lineage>
        <taxon>Bacteria</taxon>
        <taxon>Bacillati</taxon>
        <taxon>Bacillota</taxon>
        <taxon>Clostridia</taxon>
        <taxon>Eubacteriales</taxon>
        <taxon>Desulfitobacteriaceae</taxon>
        <taxon>Desulfitobacterium</taxon>
    </lineage>
</organism>
<dbReference type="InterPro" id="IPR052344">
    <property type="entry name" value="Transposase-related"/>
</dbReference>
<dbReference type="AlphaFoldDB" id="A0A7C7D8J5"/>
<sequence length="142" mass="16717">MPLYRQEKDWANQGISLSRATIANWIIRASNDWLSPLWETMKTHLLKQDVIHADESVIQVLKEEEKKPSSESRMWVYCSGNTGVSPIQSFRHIVTLGNNEQDDVTPVYYTGVFCCMHPNIERLRWRYFLCKRTGRTQKRRLS</sequence>
<dbReference type="Proteomes" id="UP000553059">
    <property type="component" value="Unassembled WGS sequence"/>
</dbReference>
<dbReference type="PANTHER" id="PTHR33678:SF2">
    <property type="match status" value="1"/>
</dbReference>
<evidence type="ECO:0000313" key="2">
    <source>
        <dbReference type="EMBL" id="HHY28873.1"/>
    </source>
</evidence>
<feature type="domain" description="Transposase IS66 central" evidence="1">
    <location>
        <begin position="1"/>
        <end position="91"/>
    </location>
</feature>
<dbReference type="Pfam" id="PF03050">
    <property type="entry name" value="DDE_Tnp_IS66"/>
    <property type="match status" value="1"/>
</dbReference>
<evidence type="ECO:0000259" key="1">
    <source>
        <dbReference type="Pfam" id="PF03050"/>
    </source>
</evidence>
<protein>
    <submittedName>
        <fullName evidence="2">Transposase</fullName>
    </submittedName>
</protein>